<name>A0A1L7T0V6_FUSMA</name>
<proteinExistence type="predicted"/>
<keyword evidence="3" id="KW-1185">Reference proteome</keyword>
<dbReference type="Proteomes" id="UP000184255">
    <property type="component" value="Unassembled WGS sequence"/>
</dbReference>
<comment type="caution">
    <text evidence="2">The sequence shown here is derived from an EMBL/GenBank/DDBJ whole genome shotgun (WGS) entry which is preliminary data.</text>
</comment>
<organism evidence="2 3">
    <name type="scientific">Fusarium mangiferae</name>
    <name type="common">Mango malformation disease fungus</name>
    <dbReference type="NCBI Taxonomy" id="192010"/>
    <lineage>
        <taxon>Eukaryota</taxon>
        <taxon>Fungi</taxon>
        <taxon>Dikarya</taxon>
        <taxon>Ascomycota</taxon>
        <taxon>Pezizomycotina</taxon>
        <taxon>Sordariomycetes</taxon>
        <taxon>Hypocreomycetidae</taxon>
        <taxon>Hypocreales</taxon>
        <taxon>Nectriaceae</taxon>
        <taxon>Fusarium</taxon>
        <taxon>Fusarium fujikuroi species complex</taxon>
    </lineage>
</organism>
<evidence type="ECO:0000256" key="1">
    <source>
        <dbReference type="SAM" id="MobiDB-lite"/>
    </source>
</evidence>
<feature type="compositionally biased region" description="Basic and acidic residues" evidence="1">
    <location>
        <begin position="1"/>
        <end position="30"/>
    </location>
</feature>
<gene>
    <name evidence="2" type="ORF">FMAN_08765</name>
</gene>
<evidence type="ECO:0008006" key="4">
    <source>
        <dbReference type="Google" id="ProtNLM"/>
    </source>
</evidence>
<dbReference type="GeneID" id="65088025"/>
<evidence type="ECO:0000313" key="2">
    <source>
        <dbReference type="EMBL" id="CVK90352.1"/>
    </source>
</evidence>
<dbReference type="RefSeq" id="XP_041680285.1">
    <property type="nucleotide sequence ID" value="XM_041829532.1"/>
</dbReference>
<reference evidence="3" key="1">
    <citation type="journal article" date="2016" name="Genome Biol. Evol.">
        <title>Comparative 'omics' of the Fusarium fujikuroi species complex highlights differences in genetic potential and metabolite synthesis.</title>
        <authorList>
            <person name="Niehaus E.-M."/>
            <person name="Muensterkoetter M."/>
            <person name="Proctor R.H."/>
            <person name="Brown D.W."/>
            <person name="Sharon A."/>
            <person name="Idan Y."/>
            <person name="Oren-Young L."/>
            <person name="Sieber C.M."/>
            <person name="Novak O."/>
            <person name="Pencik A."/>
            <person name="Tarkowska D."/>
            <person name="Hromadova K."/>
            <person name="Freeman S."/>
            <person name="Maymon M."/>
            <person name="Elazar M."/>
            <person name="Youssef S.A."/>
            <person name="El-Shabrawy E.S.M."/>
            <person name="Shalaby A.B.A."/>
            <person name="Houterman P."/>
            <person name="Brock N.L."/>
            <person name="Burkhardt I."/>
            <person name="Tsavkelova E.A."/>
            <person name="Dickschat J.S."/>
            <person name="Galuszka P."/>
            <person name="Gueldener U."/>
            <person name="Tudzynski B."/>
        </authorList>
    </citation>
    <scope>NUCLEOTIDE SEQUENCE [LARGE SCALE GENOMIC DNA]</scope>
    <source>
        <strain evidence="3">MRC7560</strain>
    </source>
</reference>
<dbReference type="AlphaFoldDB" id="A0A1L7T0V6"/>
<sequence>MSDKPDKPDKPEKPDKGKQPSKEQARDKWAIDLSKSGGLEIKGSSQEQPVEASSSSNNASVTPMGQPFPVAGRSKNANLVTVSPLLPDVGSSKNAKMDTVGPPLPATHVTVIIRFPHGDVRLPLFVVGRHPMFAEMFEGGILHWPGASERQARIITHYLRDPKPKYKMVHCENLPHEVRLEREFADALAINAQATSFNLPELAALALAHMEEYGNMISLTRIMVNFMAQGEWYQRNRAYVQHYVTRRFASTHPTAMHHDRGGLGLQTGDALIDGLLGAINSLRFPDLRYAPEPRYPY</sequence>
<evidence type="ECO:0000313" key="3">
    <source>
        <dbReference type="Proteomes" id="UP000184255"/>
    </source>
</evidence>
<accession>A0A1L7T0V6</accession>
<dbReference type="VEuPathDB" id="FungiDB:FMAN_08765"/>
<feature type="region of interest" description="Disordered" evidence="1">
    <location>
        <begin position="1"/>
        <end position="72"/>
    </location>
</feature>
<dbReference type="EMBL" id="FCQH01000004">
    <property type="protein sequence ID" value="CVK90352.1"/>
    <property type="molecule type" value="Genomic_DNA"/>
</dbReference>
<protein>
    <recommendedName>
        <fullName evidence="4">BTB domain-containing protein</fullName>
    </recommendedName>
</protein>